<protein>
    <submittedName>
        <fullName evidence="3 4">Cytidyltransferase-like domain-containing protein</fullName>
    </submittedName>
</protein>
<sequence length="65" mass="7775">MDSVALDHLLQRLLFKRCQTLRSAEIIFLQFSNYLIDHPNYLMFSLKFYLVSALISSSIYRYYCT</sequence>
<evidence type="ECO:0000256" key="1">
    <source>
        <dbReference type="SAM" id="Phobius"/>
    </source>
</evidence>
<evidence type="ECO:0000313" key="3">
    <source>
        <dbReference type="WBParaSite" id="PgB15_g006_t03"/>
    </source>
</evidence>
<name>A0A914ZQS2_PARUN</name>
<reference evidence="3 4" key="1">
    <citation type="submission" date="2022-11" db="UniProtKB">
        <authorList>
            <consortium name="WormBaseParasite"/>
        </authorList>
    </citation>
    <scope>IDENTIFICATION</scope>
</reference>
<keyword evidence="1" id="KW-0812">Transmembrane</keyword>
<keyword evidence="1" id="KW-0472">Membrane</keyword>
<evidence type="ECO:0000313" key="4">
    <source>
        <dbReference type="WBParaSite" id="PgB15_g006_t07"/>
    </source>
</evidence>
<dbReference type="WBParaSite" id="PgB15_g006_t07">
    <property type="protein sequence ID" value="PgB15_g006_t07"/>
    <property type="gene ID" value="PgB15_g006"/>
</dbReference>
<evidence type="ECO:0000313" key="2">
    <source>
        <dbReference type="Proteomes" id="UP000887569"/>
    </source>
</evidence>
<accession>A0A914ZQS2</accession>
<proteinExistence type="predicted"/>
<evidence type="ECO:0000313" key="5">
    <source>
        <dbReference type="WBParaSite" id="PgB15_g006_t08"/>
    </source>
</evidence>
<dbReference type="AlphaFoldDB" id="A0A914ZQS2"/>
<dbReference type="WBParaSite" id="PgB15_g006_t08">
    <property type="protein sequence ID" value="PgB15_g006_t08"/>
    <property type="gene ID" value="PgB15_g006"/>
</dbReference>
<dbReference type="Proteomes" id="UP000887569">
    <property type="component" value="Unplaced"/>
</dbReference>
<keyword evidence="2" id="KW-1185">Reference proteome</keyword>
<organism evidence="2 5">
    <name type="scientific">Parascaris univalens</name>
    <name type="common">Nematode worm</name>
    <dbReference type="NCBI Taxonomy" id="6257"/>
    <lineage>
        <taxon>Eukaryota</taxon>
        <taxon>Metazoa</taxon>
        <taxon>Ecdysozoa</taxon>
        <taxon>Nematoda</taxon>
        <taxon>Chromadorea</taxon>
        <taxon>Rhabditida</taxon>
        <taxon>Spirurina</taxon>
        <taxon>Ascaridomorpha</taxon>
        <taxon>Ascaridoidea</taxon>
        <taxon>Ascarididae</taxon>
        <taxon>Parascaris</taxon>
    </lineage>
</organism>
<feature type="transmembrane region" description="Helical" evidence="1">
    <location>
        <begin position="41"/>
        <end position="63"/>
    </location>
</feature>
<dbReference type="WBParaSite" id="PgB15_g006_t03">
    <property type="protein sequence ID" value="PgB15_g006_t03"/>
    <property type="gene ID" value="PgB15_g006"/>
</dbReference>
<keyword evidence="1" id="KW-1133">Transmembrane helix</keyword>